<dbReference type="Gene3D" id="1.10.286.10">
    <property type="match status" value="1"/>
</dbReference>
<accession>A0A382DZ02</accession>
<name>A0A382DZ02_9ZZZZ</name>
<evidence type="ECO:0000259" key="5">
    <source>
        <dbReference type="Pfam" id="PF01227"/>
    </source>
</evidence>
<evidence type="ECO:0000256" key="4">
    <source>
        <dbReference type="ARBA" id="ARBA00022801"/>
    </source>
</evidence>
<organism evidence="6">
    <name type="scientific">marine metagenome</name>
    <dbReference type="NCBI Taxonomy" id="408172"/>
    <lineage>
        <taxon>unclassified sequences</taxon>
        <taxon>metagenomes</taxon>
        <taxon>ecological metagenomes</taxon>
    </lineage>
</organism>
<evidence type="ECO:0000256" key="1">
    <source>
        <dbReference type="ARBA" id="ARBA00001052"/>
    </source>
</evidence>
<dbReference type="FunFam" id="3.30.1130.10:FF:000001">
    <property type="entry name" value="GTP cyclohydrolase 1"/>
    <property type="match status" value="1"/>
</dbReference>
<reference evidence="6" key="1">
    <citation type="submission" date="2018-05" db="EMBL/GenBank/DDBJ databases">
        <authorList>
            <person name="Lanie J.A."/>
            <person name="Ng W.-L."/>
            <person name="Kazmierczak K.M."/>
            <person name="Andrzejewski T.M."/>
            <person name="Davidsen T.M."/>
            <person name="Wayne K.J."/>
            <person name="Tettelin H."/>
            <person name="Glass J.I."/>
            <person name="Rusch D."/>
            <person name="Podicherti R."/>
            <person name="Tsui H.-C.T."/>
            <person name="Winkler M.E."/>
        </authorList>
    </citation>
    <scope>NUCLEOTIDE SEQUENCE</scope>
</reference>
<proteinExistence type="inferred from homology"/>
<evidence type="ECO:0000256" key="2">
    <source>
        <dbReference type="ARBA" id="ARBA00005080"/>
    </source>
</evidence>
<dbReference type="GO" id="GO:0003934">
    <property type="term" value="F:GTP cyclohydrolase I activity"/>
    <property type="evidence" value="ECO:0007669"/>
    <property type="project" value="UniProtKB-EC"/>
</dbReference>
<dbReference type="AlphaFoldDB" id="A0A382DZ02"/>
<dbReference type="InterPro" id="IPR043133">
    <property type="entry name" value="GTP-CH-I_C/QueF"/>
</dbReference>
<comment type="catalytic activity">
    <reaction evidence="1">
        <text>GTP + H2O = 7,8-dihydroneopterin 3'-triphosphate + formate + H(+)</text>
        <dbReference type="Rhea" id="RHEA:17473"/>
        <dbReference type="ChEBI" id="CHEBI:15377"/>
        <dbReference type="ChEBI" id="CHEBI:15378"/>
        <dbReference type="ChEBI" id="CHEBI:15740"/>
        <dbReference type="ChEBI" id="CHEBI:37565"/>
        <dbReference type="ChEBI" id="CHEBI:58462"/>
        <dbReference type="EC" id="3.5.4.16"/>
    </reaction>
</comment>
<dbReference type="InterPro" id="IPR001474">
    <property type="entry name" value="GTP_CycHdrlase_I"/>
</dbReference>
<dbReference type="GO" id="GO:0005737">
    <property type="term" value="C:cytoplasm"/>
    <property type="evidence" value="ECO:0007669"/>
    <property type="project" value="TreeGrafter"/>
</dbReference>
<dbReference type="InterPro" id="IPR043134">
    <property type="entry name" value="GTP-CH-I_N"/>
</dbReference>
<dbReference type="Gene3D" id="3.30.1130.10">
    <property type="match status" value="1"/>
</dbReference>
<dbReference type="HAMAP" id="MF_00223">
    <property type="entry name" value="FolE"/>
    <property type="match status" value="1"/>
</dbReference>
<dbReference type="EC" id="3.5.4.16" evidence="3"/>
<dbReference type="GO" id="GO:0008270">
    <property type="term" value="F:zinc ion binding"/>
    <property type="evidence" value="ECO:0007669"/>
    <property type="project" value="TreeGrafter"/>
</dbReference>
<evidence type="ECO:0000313" key="6">
    <source>
        <dbReference type="EMBL" id="SVB43618.1"/>
    </source>
</evidence>
<evidence type="ECO:0000256" key="3">
    <source>
        <dbReference type="ARBA" id="ARBA00012715"/>
    </source>
</evidence>
<dbReference type="Pfam" id="PF01227">
    <property type="entry name" value="GTP_cyclohydroI"/>
    <property type="match status" value="1"/>
</dbReference>
<protein>
    <recommendedName>
        <fullName evidence="3">GTP cyclohydrolase I</fullName>
        <ecNumber evidence="3">3.5.4.16</ecNumber>
    </recommendedName>
</protein>
<keyword evidence="4" id="KW-0378">Hydrolase</keyword>
<dbReference type="PANTHER" id="PTHR11109">
    <property type="entry name" value="GTP CYCLOHYDROLASE I"/>
    <property type="match status" value="1"/>
</dbReference>
<dbReference type="SUPFAM" id="SSF55620">
    <property type="entry name" value="Tetrahydrobiopterin biosynthesis enzymes-like"/>
    <property type="match status" value="1"/>
</dbReference>
<dbReference type="PANTHER" id="PTHR11109:SF7">
    <property type="entry name" value="GTP CYCLOHYDROLASE 1"/>
    <property type="match status" value="1"/>
</dbReference>
<dbReference type="EMBL" id="UINC01041820">
    <property type="protein sequence ID" value="SVB43618.1"/>
    <property type="molecule type" value="Genomic_DNA"/>
</dbReference>
<feature type="domain" description="GTP cyclohydrolase I" evidence="5">
    <location>
        <begin position="9"/>
        <end position="183"/>
    </location>
</feature>
<dbReference type="NCBIfam" id="NF006825">
    <property type="entry name" value="PRK09347.1-2"/>
    <property type="match status" value="1"/>
</dbReference>
<dbReference type="GO" id="GO:0005525">
    <property type="term" value="F:GTP binding"/>
    <property type="evidence" value="ECO:0007669"/>
    <property type="project" value="TreeGrafter"/>
</dbReference>
<dbReference type="UniPathway" id="UPA00848">
    <property type="reaction ID" value="UER00151"/>
</dbReference>
<dbReference type="GO" id="GO:0006729">
    <property type="term" value="P:tetrahydrobiopterin biosynthetic process"/>
    <property type="evidence" value="ECO:0007669"/>
    <property type="project" value="TreeGrafter"/>
</dbReference>
<comment type="pathway">
    <text evidence="2">Cofactor biosynthesis; 7,8-dihydroneopterin triphosphate biosynthesis; 7,8-dihydroneopterin triphosphate from GTP: step 1/1.</text>
</comment>
<dbReference type="InterPro" id="IPR020602">
    <property type="entry name" value="GTP_CycHdrlase_I_dom"/>
</dbReference>
<sequence length="191" mass="21153">MDKGKVLQGMQMLLEGLGVDMDNKHFEKTPERAAKSWVEEICSGLGEKKFRLTTFPAGENYEPSMVVLQHIPVKSVCAHHLLPFIGEATVAYIPDKMLCGISKLSRIVDYFARRPQVQEELTSDIANFLCENLNPQGAGVIIKATHLCMAMRGVSHDGVMTTSTLKGSFLKESNVRAEFMALAHTESLNKL</sequence>
<dbReference type="GO" id="GO:0046654">
    <property type="term" value="P:tetrahydrofolate biosynthetic process"/>
    <property type="evidence" value="ECO:0007669"/>
    <property type="project" value="InterPro"/>
</dbReference>
<dbReference type="NCBIfam" id="NF006826">
    <property type="entry name" value="PRK09347.1-3"/>
    <property type="match status" value="1"/>
</dbReference>
<gene>
    <name evidence="6" type="ORF">METZ01_LOCUS196472</name>
</gene>